<dbReference type="Pfam" id="PF00990">
    <property type="entry name" value="GGDEF"/>
    <property type="match status" value="1"/>
</dbReference>
<dbReference type="SUPFAM" id="SSF141868">
    <property type="entry name" value="EAL domain-like"/>
    <property type="match status" value="1"/>
</dbReference>
<dbReference type="PANTHER" id="PTHR33121:SF79">
    <property type="entry name" value="CYCLIC DI-GMP PHOSPHODIESTERASE PDED-RELATED"/>
    <property type="match status" value="1"/>
</dbReference>
<dbReference type="Gene3D" id="3.30.110.200">
    <property type="match status" value="1"/>
</dbReference>
<dbReference type="InterPro" id="IPR001633">
    <property type="entry name" value="EAL_dom"/>
</dbReference>
<organism evidence="5 6">
    <name type="scientific">Desulfobacter hydrogenophilus</name>
    <dbReference type="NCBI Taxonomy" id="2291"/>
    <lineage>
        <taxon>Bacteria</taxon>
        <taxon>Pseudomonadati</taxon>
        <taxon>Thermodesulfobacteriota</taxon>
        <taxon>Desulfobacteria</taxon>
        <taxon>Desulfobacterales</taxon>
        <taxon>Desulfobacteraceae</taxon>
        <taxon>Desulfobacter</taxon>
    </lineage>
</organism>
<dbReference type="InterPro" id="IPR050706">
    <property type="entry name" value="Cyclic-di-GMP_PDE-like"/>
</dbReference>
<sequence>MSLLKQTQLLVTLLLTATLIIVLRINFNTAREFTANESYLNTKNNVNMLALTLSIRPMDEDFMKTCINAMFDGGYFEFISLVRQDGSLVYEKREPVAIHGVPSFFITHVDLVIPEVEAKVMAGWNIFGTLKIKGHPGSSYTKLWETLKQLCLQFFVLGILVFFLSVLGLRHLLGALEKIKHQAEEISNNAFIVNQDIPQTPELKKVVLAMNTMVKKVQSIYEHNLENLSKYQKLRYQDKITGLHNRTSFIKQLAMFTGDESKKARGHVVFFGLTGMEAIEASGNRPLVHKIFKEMAGILDTRTGAAVPDATVYRFPRREFAAILPDTEPRDVMTLVESVIKKFLSEKDRDIPDTIKVYAGISSYDKNDDVGMVLSRTDYALSKAKIGHPGTVRMFRNESFQKALGKQEWKTLIEVAFSKNHFFLTAQPVHSDLGEFHREVFVNMVDQEGIQRKANLFMPMITTLGLASKLDRYIIEESAVFLQENQGSVLAVNLTTEFCRDHLAAAWLRQFLSDKESLSDHLLFEIHENTLINFPEICFDFNGLITGKGFKLGIDRFTMHDASLLLLDKIKPYYIKIERDYLEVFDDPQKADMVLNSLFAITKSLGINLIATKIENETQRLELADKNITYFQGHGIAEIIPLKG</sequence>
<dbReference type="OrthoDB" id="9777298at2"/>
<dbReference type="Gene3D" id="3.20.20.450">
    <property type="entry name" value="EAL domain"/>
    <property type="match status" value="1"/>
</dbReference>
<dbReference type="PROSITE" id="PS50887">
    <property type="entry name" value="GGDEF"/>
    <property type="match status" value="1"/>
</dbReference>
<keyword evidence="1" id="KW-0472">Membrane</keyword>
<gene>
    <name evidence="5" type="ORF">DO021_14230</name>
    <name evidence="4" type="ORF">EYB58_19255</name>
</gene>
<evidence type="ECO:0000259" key="2">
    <source>
        <dbReference type="PROSITE" id="PS50883"/>
    </source>
</evidence>
<dbReference type="Pfam" id="PF00563">
    <property type="entry name" value="EAL"/>
    <property type="match status" value="1"/>
</dbReference>
<reference evidence="5 6" key="1">
    <citation type="submission" date="2018-06" db="EMBL/GenBank/DDBJ databases">
        <title>Complete Genome Sequence of Desulfobacter hydrogenophilus (DSM3380).</title>
        <authorList>
            <person name="Marietou A."/>
            <person name="Schreiber L."/>
            <person name="Marshall I."/>
            <person name="Jorgensen B."/>
        </authorList>
    </citation>
    <scope>NUCLEOTIDE SEQUENCE [LARGE SCALE GENOMIC DNA]</scope>
    <source>
        <strain evidence="5 6">DSM 3380</strain>
    </source>
</reference>
<dbReference type="SUPFAM" id="SSF55073">
    <property type="entry name" value="Nucleotide cyclase"/>
    <property type="match status" value="1"/>
</dbReference>
<dbReference type="InterPro" id="IPR000160">
    <property type="entry name" value="GGDEF_dom"/>
</dbReference>
<evidence type="ECO:0000313" key="4">
    <source>
        <dbReference type="EMBL" id="QBH14868.1"/>
    </source>
</evidence>
<dbReference type="CDD" id="cd01948">
    <property type="entry name" value="EAL"/>
    <property type="match status" value="1"/>
</dbReference>
<dbReference type="InterPro" id="IPR043128">
    <property type="entry name" value="Rev_trsase/Diguanyl_cyclase"/>
</dbReference>
<dbReference type="SMART" id="SM00267">
    <property type="entry name" value="GGDEF"/>
    <property type="match status" value="1"/>
</dbReference>
<dbReference type="InterPro" id="IPR042461">
    <property type="entry name" value="LapD_MoxY_peri_C"/>
</dbReference>
<dbReference type="Pfam" id="PF16448">
    <property type="entry name" value="LapD_MoxY_N"/>
    <property type="match status" value="1"/>
</dbReference>
<evidence type="ECO:0000313" key="7">
    <source>
        <dbReference type="Proteomes" id="UP000293902"/>
    </source>
</evidence>
<dbReference type="Proteomes" id="UP000248798">
    <property type="component" value="Unassembled WGS sequence"/>
</dbReference>
<dbReference type="InterPro" id="IPR029787">
    <property type="entry name" value="Nucleotide_cyclase"/>
</dbReference>
<protein>
    <submittedName>
        <fullName evidence="4">EAL domain-containing protein</fullName>
    </submittedName>
</protein>
<dbReference type="InterPro" id="IPR035919">
    <property type="entry name" value="EAL_sf"/>
</dbReference>
<evidence type="ECO:0000259" key="3">
    <source>
        <dbReference type="PROSITE" id="PS50887"/>
    </source>
</evidence>
<keyword evidence="1" id="KW-1133">Transmembrane helix</keyword>
<dbReference type="PROSITE" id="PS50883">
    <property type="entry name" value="EAL"/>
    <property type="match status" value="1"/>
</dbReference>
<dbReference type="RefSeq" id="WP_111957823.1">
    <property type="nucleotide sequence ID" value="NZ_CP036313.1"/>
</dbReference>
<feature type="domain" description="EAL" evidence="2">
    <location>
        <begin position="406"/>
        <end position="644"/>
    </location>
</feature>
<dbReference type="GO" id="GO:0071111">
    <property type="term" value="F:cyclic-guanylate-specific phosphodiesterase activity"/>
    <property type="evidence" value="ECO:0007669"/>
    <property type="project" value="InterPro"/>
</dbReference>
<feature type="domain" description="GGDEF" evidence="3">
    <location>
        <begin position="264"/>
        <end position="397"/>
    </location>
</feature>
<evidence type="ECO:0000313" key="6">
    <source>
        <dbReference type="Proteomes" id="UP000248798"/>
    </source>
</evidence>
<name>A0A328FAX1_9BACT</name>
<dbReference type="EMBL" id="CP036313">
    <property type="protein sequence ID" value="QBH14868.1"/>
    <property type="molecule type" value="Genomic_DNA"/>
</dbReference>
<dbReference type="EMBL" id="QLNI01000028">
    <property type="protein sequence ID" value="RAM01376.1"/>
    <property type="molecule type" value="Genomic_DNA"/>
</dbReference>
<evidence type="ECO:0000256" key="1">
    <source>
        <dbReference type="SAM" id="Phobius"/>
    </source>
</evidence>
<accession>A0A328FAX1</accession>
<reference evidence="4 7" key="2">
    <citation type="submission" date="2019-02" db="EMBL/GenBank/DDBJ databases">
        <title>Complete genome sequence of Desulfobacter hydrogenophilus AcRS1.</title>
        <authorList>
            <person name="Marietou A."/>
            <person name="Lund M.B."/>
            <person name="Marshall I.P.G."/>
            <person name="Schreiber L."/>
            <person name="Jorgensen B."/>
        </authorList>
    </citation>
    <scope>NUCLEOTIDE SEQUENCE [LARGE SCALE GENOMIC DNA]</scope>
    <source>
        <strain evidence="4 7">AcRS1</strain>
    </source>
</reference>
<dbReference type="InterPro" id="IPR032244">
    <property type="entry name" value="LapD_MoxY_N"/>
</dbReference>
<keyword evidence="1" id="KW-0812">Transmembrane</keyword>
<evidence type="ECO:0000313" key="5">
    <source>
        <dbReference type="EMBL" id="RAM01376.1"/>
    </source>
</evidence>
<dbReference type="Gene3D" id="6.20.270.20">
    <property type="entry name" value="LapD/MoxY periplasmic domain"/>
    <property type="match status" value="1"/>
</dbReference>
<proteinExistence type="predicted"/>
<dbReference type="SMART" id="SM00052">
    <property type="entry name" value="EAL"/>
    <property type="match status" value="1"/>
</dbReference>
<keyword evidence="7" id="KW-1185">Reference proteome</keyword>
<dbReference type="Proteomes" id="UP000293902">
    <property type="component" value="Chromosome"/>
</dbReference>
<dbReference type="AlphaFoldDB" id="A0A328FAX1"/>
<dbReference type="PANTHER" id="PTHR33121">
    <property type="entry name" value="CYCLIC DI-GMP PHOSPHODIESTERASE PDEF"/>
    <property type="match status" value="1"/>
</dbReference>
<dbReference type="Gene3D" id="3.30.70.270">
    <property type="match status" value="1"/>
</dbReference>
<feature type="transmembrane region" description="Helical" evidence="1">
    <location>
        <begin position="152"/>
        <end position="173"/>
    </location>
</feature>